<dbReference type="Pfam" id="PF00702">
    <property type="entry name" value="Hydrolase"/>
    <property type="match status" value="1"/>
</dbReference>
<dbReference type="GO" id="GO:0016787">
    <property type="term" value="F:hydrolase activity"/>
    <property type="evidence" value="ECO:0007669"/>
    <property type="project" value="UniProtKB-KW"/>
</dbReference>
<reference evidence="1 2" key="1">
    <citation type="submission" date="2021-01" db="EMBL/GenBank/DDBJ databases">
        <title>Genome public.</title>
        <authorList>
            <person name="Liu C."/>
            <person name="Sun Q."/>
        </authorList>
    </citation>
    <scope>NUCLEOTIDE SEQUENCE [LARGE SCALE GENOMIC DNA]</scope>
    <source>
        <strain evidence="1 2">YIM B02515</strain>
    </source>
</reference>
<dbReference type="InterPro" id="IPR006439">
    <property type="entry name" value="HAD-SF_hydro_IA"/>
</dbReference>
<dbReference type="InterPro" id="IPR023214">
    <property type="entry name" value="HAD_sf"/>
</dbReference>
<dbReference type="NCBIfam" id="TIGR01549">
    <property type="entry name" value="HAD-SF-IA-v1"/>
    <property type="match status" value="1"/>
</dbReference>
<gene>
    <name evidence="1" type="ORF">JK636_23020</name>
</gene>
<sequence>MGKLNSNIKTIFFDAGGVLFDTEISRNERIRKLLTAKGFDDILIENGLNKGEEFSKEYLRNGKWLTTWSDEETYWDQYYEAILKEITHDFSYSLKKQLLYHTHYAIHCKLFSEVRNLLDDLSRTYKLGVISNALPSMDWVFDTLDIRKYFDSIVISAFAGVSKPDEEIYKIALNSLNADAEECAFIDDKIKNVETADRLDFLGIHLDRKVANLNIVQQILNEISLQSQKCI</sequence>
<dbReference type="SFLD" id="SFLDG01129">
    <property type="entry name" value="C1.5:_HAD__Beta-PGM__Phosphata"/>
    <property type="match status" value="1"/>
</dbReference>
<dbReference type="PRINTS" id="PR00413">
    <property type="entry name" value="HADHALOGNASE"/>
</dbReference>
<dbReference type="RefSeq" id="WP_202751343.1">
    <property type="nucleotide sequence ID" value="NZ_JAESWC010000024.1"/>
</dbReference>
<keyword evidence="2" id="KW-1185">Reference proteome</keyword>
<organism evidence="1 2">
    <name type="scientific">Clostridium rhizosphaerae</name>
    <dbReference type="NCBI Taxonomy" id="2803861"/>
    <lineage>
        <taxon>Bacteria</taxon>
        <taxon>Bacillati</taxon>
        <taxon>Bacillota</taxon>
        <taxon>Clostridia</taxon>
        <taxon>Eubacteriales</taxon>
        <taxon>Clostridiaceae</taxon>
        <taxon>Clostridium</taxon>
    </lineage>
</organism>
<dbReference type="EMBL" id="JAESWC010000024">
    <property type="protein sequence ID" value="MBL4938580.1"/>
    <property type="molecule type" value="Genomic_DNA"/>
</dbReference>
<evidence type="ECO:0000313" key="2">
    <source>
        <dbReference type="Proteomes" id="UP000632377"/>
    </source>
</evidence>
<dbReference type="PANTHER" id="PTHR43611">
    <property type="entry name" value="ALPHA-D-GLUCOSE 1-PHOSPHATE PHOSPHATASE"/>
    <property type="match status" value="1"/>
</dbReference>
<protein>
    <submittedName>
        <fullName evidence="1">HAD-IA family hydrolase</fullName>
    </submittedName>
</protein>
<keyword evidence="1" id="KW-0378">Hydrolase</keyword>
<accession>A0ABS1TGU4</accession>
<dbReference type="SUPFAM" id="SSF56784">
    <property type="entry name" value="HAD-like"/>
    <property type="match status" value="1"/>
</dbReference>
<proteinExistence type="predicted"/>
<dbReference type="SFLD" id="SFLDS00003">
    <property type="entry name" value="Haloacid_Dehalogenase"/>
    <property type="match status" value="1"/>
</dbReference>
<evidence type="ECO:0000313" key="1">
    <source>
        <dbReference type="EMBL" id="MBL4938580.1"/>
    </source>
</evidence>
<name>A0ABS1TGU4_9CLOT</name>
<dbReference type="InterPro" id="IPR036412">
    <property type="entry name" value="HAD-like_sf"/>
</dbReference>
<comment type="caution">
    <text evidence="1">The sequence shown here is derived from an EMBL/GenBank/DDBJ whole genome shotgun (WGS) entry which is preliminary data.</text>
</comment>
<dbReference type="PANTHER" id="PTHR43611:SF3">
    <property type="entry name" value="FLAVIN MONONUCLEOTIDE HYDROLASE 1, CHLOROPLATIC"/>
    <property type="match status" value="1"/>
</dbReference>
<dbReference type="Gene3D" id="3.40.50.1000">
    <property type="entry name" value="HAD superfamily/HAD-like"/>
    <property type="match status" value="1"/>
</dbReference>
<dbReference type="NCBIfam" id="TIGR01509">
    <property type="entry name" value="HAD-SF-IA-v3"/>
    <property type="match status" value="1"/>
</dbReference>
<dbReference type="Proteomes" id="UP000632377">
    <property type="component" value="Unassembled WGS sequence"/>
</dbReference>